<name>A0A1M6KRI6_9BACT</name>
<feature type="region of interest" description="Disordered" evidence="1">
    <location>
        <begin position="1"/>
        <end position="49"/>
    </location>
</feature>
<accession>A0A1M6KRI6</accession>
<organism evidence="2 3">
    <name type="scientific">Hymenobacter daecheongensis DSM 21074</name>
    <dbReference type="NCBI Taxonomy" id="1121955"/>
    <lineage>
        <taxon>Bacteria</taxon>
        <taxon>Pseudomonadati</taxon>
        <taxon>Bacteroidota</taxon>
        <taxon>Cytophagia</taxon>
        <taxon>Cytophagales</taxon>
        <taxon>Hymenobacteraceae</taxon>
        <taxon>Hymenobacter</taxon>
    </lineage>
</organism>
<dbReference type="AlphaFoldDB" id="A0A1M6KRI6"/>
<dbReference type="EMBL" id="FQYN01000008">
    <property type="protein sequence ID" value="SHJ61500.1"/>
    <property type="molecule type" value="Genomic_DNA"/>
</dbReference>
<evidence type="ECO:0000313" key="3">
    <source>
        <dbReference type="Proteomes" id="UP000184418"/>
    </source>
</evidence>
<dbReference type="STRING" id="1121955.SAMN02745146_3537"/>
<evidence type="ECO:0008006" key="4">
    <source>
        <dbReference type="Google" id="ProtNLM"/>
    </source>
</evidence>
<evidence type="ECO:0000313" key="2">
    <source>
        <dbReference type="EMBL" id="SHJ61500.1"/>
    </source>
</evidence>
<gene>
    <name evidence="2" type="ORF">SAMN02745146_3537</name>
</gene>
<protein>
    <recommendedName>
        <fullName evidence="4">Outer membrane protein beta-barrel domain-containing protein</fullName>
    </recommendedName>
</protein>
<evidence type="ECO:0000256" key="1">
    <source>
        <dbReference type="SAM" id="MobiDB-lite"/>
    </source>
</evidence>
<reference evidence="2 3" key="1">
    <citation type="submission" date="2016-11" db="EMBL/GenBank/DDBJ databases">
        <authorList>
            <person name="Jaros S."/>
            <person name="Januszkiewicz K."/>
            <person name="Wedrychowicz H."/>
        </authorList>
    </citation>
    <scope>NUCLEOTIDE SEQUENCE [LARGE SCALE GENOMIC DNA]</scope>
    <source>
        <strain evidence="2 3">DSM 21074</strain>
    </source>
</reference>
<proteinExistence type="predicted"/>
<keyword evidence="3" id="KW-1185">Reference proteome</keyword>
<dbReference type="Proteomes" id="UP000184418">
    <property type="component" value="Unassembled WGS sequence"/>
</dbReference>
<sequence>MVGTDQSYPARPPQKSRKPVNPPPRRVKRRIGGGEAPVRSWRWPNGGKFSPKTTSYRPGTYLWAVNKAAKKILVGSLGGVLLAGPAVAQSADYATDSAQLHRRPVFQLDVRNSILNRRYVTLLGLKLGVEWRGRVRTGIGVYLLSSPIPSRQPLPAELPATTRSELRFRYVAGYGEYVLIRTRRWEMSSQLQLGVGKSYSRFFVPDGTILRSPKETIWLAEPTVAGQMRVFRWFSVGTGLGWRQPVFVPRNLQRELNGPVFYGRAKVSLGDLYKTLRFKRRLFSQTGLRADD</sequence>